<dbReference type="HOGENOM" id="CLU_2567270_0_0_4"/>
<dbReference type="AlphaFoldDB" id="A0A0E1W7N6"/>
<accession>A0A0E1W7N6</accession>
<evidence type="ECO:0000313" key="1">
    <source>
        <dbReference type="EMBL" id="EET09250.1"/>
    </source>
</evidence>
<gene>
    <name evidence="1" type="ORF">BURPS1710A_2049</name>
</gene>
<dbReference type="EMBL" id="CM000832">
    <property type="protein sequence ID" value="EET09250.1"/>
    <property type="molecule type" value="Genomic_DNA"/>
</dbReference>
<dbReference type="Proteomes" id="UP000001812">
    <property type="component" value="Chromosome I"/>
</dbReference>
<name>A0A0E1W7N6_BURPE</name>
<proteinExistence type="predicted"/>
<organism evidence="1">
    <name type="scientific">Burkholderia pseudomallei 1710a</name>
    <dbReference type="NCBI Taxonomy" id="320371"/>
    <lineage>
        <taxon>Bacteria</taxon>
        <taxon>Pseudomonadati</taxon>
        <taxon>Pseudomonadota</taxon>
        <taxon>Betaproteobacteria</taxon>
        <taxon>Burkholderiales</taxon>
        <taxon>Burkholderiaceae</taxon>
        <taxon>Burkholderia</taxon>
        <taxon>pseudomallei group</taxon>
    </lineage>
</organism>
<protein>
    <submittedName>
        <fullName evidence="1">Transposase</fullName>
    </submittedName>
</protein>
<reference evidence="1" key="1">
    <citation type="submission" date="2009-05" db="EMBL/GenBank/DDBJ databases">
        <authorList>
            <person name="Harkins D.M."/>
            <person name="DeShazer D."/>
            <person name="Woods D.E."/>
            <person name="Brinkac L.M."/>
            <person name="Brown K.A."/>
            <person name="Hung G.C."/>
            <person name="Tuanyok A."/>
            <person name="Zhang B."/>
            <person name="Nierman W.C."/>
        </authorList>
    </citation>
    <scope>NUCLEOTIDE SEQUENCE [LARGE SCALE GENOMIC DNA]</scope>
    <source>
        <strain evidence="1">1710a</strain>
    </source>
</reference>
<sequence>MQTVLRCHMEAFEHLGGAPREILYDRMKAAVFGFKDEADSDKEEAKTHRLVMIYGRESCSDIAWGIGEFTKGACGRRFSVE</sequence>